<keyword evidence="2" id="KW-1185">Reference proteome</keyword>
<organism evidence="1 2">
    <name type="scientific">Bremia lactucae</name>
    <name type="common">Lettuce downy mildew</name>
    <dbReference type="NCBI Taxonomy" id="4779"/>
    <lineage>
        <taxon>Eukaryota</taxon>
        <taxon>Sar</taxon>
        <taxon>Stramenopiles</taxon>
        <taxon>Oomycota</taxon>
        <taxon>Peronosporomycetes</taxon>
        <taxon>Peronosporales</taxon>
        <taxon>Peronosporaceae</taxon>
        <taxon>Bremia</taxon>
    </lineage>
</organism>
<name>A0A976FM99_BRELC</name>
<dbReference type="EMBL" id="SHOA02000002">
    <property type="protein sequence ID" value="TDH69310.1"/>
    <property type="molecule type" value="Genomic_DNA"/>
</dbReference>
<proteinExistence type="predicted"/>
<dbReference type="GeneID" id="94347701"/>
<evidence type="ECO:0000313" key="2">
    <source>
        <dbReference type="Proteomes" id="UP000294530"/>
    </source>
</evidence>
<dbReference type="RefSeq" id="XP_067818809.1">
    <property type="nucleotide sequence ID" value="XM_067962030.1"/>
</dbReference>
<dbReference type="OrthoDB" id="10610404at2759"/>
<reference evidence="1 2" key="1">
    <citation type="journal article" date="2021" name="Genome Biol.">
        <title>AFLAP: assembly-free linkage analysis pipeline using k-mers from genome sequencing data.</title>
        <authorList>
            <person name="Fletcher K."/>
            <person name="Zhang L."/>
            <person name="Gil J."/>
            <person name="Han R."/>
            <person name="Cavanaugh K."/>
            <person name="Michelmore R."/>
        </authorList>
    </citation>
    <scope>NUCLEOTIDE SEQUENCE [LARGE SCALE GENOMIC DNA]</scope>
    <source>
        <strain evidence="1 2">SF5</strain>
    </source>
</reference>
<evidence type="ECO:0000313" key="1">
    <source>
        <dbReference type="EMBL" id="TDH69310.1"/>
    </source>
</evidence>
<gene>
    <name evidence="1" type="ORF">CCR75_003939</name>
</gene>
<sequence>MEWEDLGFYKHLVIIAFEEENMDAIAIGEIDRSKLHTEKDRKTYDKMQIKLKRRILSSLSADLSPRVYGIKWVLKCGHTS</sequence>
<dbReference type="AlphaFoldDB" id="A0A976FM99"/>
<protein>
    <submittedName>
        <fullName evidence="1">Uncharacterized protein</fullName>
    </submittedName>
</protein>
<comment type="caution">
    <text evidence="1">The sequence shown here is derived from an EMBL/GenBank/DDBJ whole genome shotgun (WGS) entry which is preliminary data.</text>
</comment>
<dbReference type="Proteomes" id="UP000294530">
    <property type="component" value="Unassembled WGS sequence"/>
</dbReference>
<dbReference type="KEGG" id="blac:94347701"/>
<accession>A0A976FM99</accession>